<dbReference type="STRING" id="342108.amb0436"/>
<dbReference type="HOGENOM" id="CLU_1487342_0_0_5"/>
<evidence type="ECO:0000313" key="3">
    <source>
        <dbReference type="Proteomes" id="UP000007058"/>
    </source>
</evidence>
<dbReference type="AlphaFoldDB" id="Q2WA85"/>
<feature type="chain" id="PRO_5004218016" description="Secreted protein" evidence="1">
    <location>
        <begin position="28"/>
        <end position="181"/>
    </location>
</feature>
<dbReference type="Proteomes" id="UP000007058">
    <property type="component" value="Chromosome"/>
</dbReference>
<protein>
    <recommendedName>
        <fullName evidence="4">Secreted protein</fullName>
    </recommendedName>
</protein>
<dbReference type="EMBL" id="AP007255">
    <property type="protein sequence ID" value="BAE49240.1"/>
    <property type="molecule type" value="Genomic_DNA"/>
</dbReference>
<keyword evidence="1" id="KW-0732">Signal</keyword>
<dbReference type="KEGG" id="mag:amb0436"/>
<gene>
    <name evidence="2" type="ordered locus">amb0436</name>
</gene>
<evidence type="ECO:0000256" key="1">
    <source>
        <dbReference type="SAM" id="SignalP"/>
    </source>
</evidence>
<organism evidence="2 3">
    <name type="scientific">Paramagnetospirillum magneticum (strain ATCC 700264 / AMB-1)</name>
    <name type="common">Magnetospirillum magneticum</name>
    <dbReference type="NCBI Taxonomy" id="342108"/>
    <lineage>
        <taxon>Bacteria</taxon>
        <taxon>Pseudomonadati</taxon>
        <taxon>Pseudomonadota</taxon>
        <taxon>Alphaproteobacteria</taxon>
        <taxon>Rhodospirillales</taxon>
        <taxon>Magnetospirillaceae</taxon>
        <taxon>Paramagnetospirillum</taxon>
    </lineage>
</organism>
<evidence type="ECO:0008006" key="4">
    <source>
        <dbReference type="Google" id="ProtNLM"/>
    </source>
</evidence>
<name>Q2WA85_PARM1</name>
<keyword evidence="3" id="KW-1185">Reference proteome</keyword>
<reference evidence="2 3" key="1">
    <citation type="journal article" date="2005" name="DNA Res.">
        <title>Complete genome sequence of the facultative anaerobic magnetotactic bacterium Magnetospirillum sp. strain AMB-1.</title>
        <authorList>
            <person name="Matsunaga T."/>
            <person name="Okamura Y."/>
            <person name="Fukuda Y."/>
            <person name="Wahyudi A.T."/>
            <person name="Murase Y."/>
            <person name="Takeyama H."/>
        </authorList>
    </citation>
    <scope>NUCLEOTIDE SEQUENCE [LARGE SCALE GENOMIC DNA]</scope>
    <source>
        <strain evidence="3">ATCC 700264 / AMB-1</strain>
    </source>
</reference>
<evidence type="ECO:0000313" key="2">
    <source>
        <dbReference type="EMBL" id="BAE49240.1"/>
    </source>
</evidence>
<accession>Q2WA85</accession>
<sequence>MTLCLKFSLPPALGLVLAVGLSSPSWASDASDVAREMKLPVPVVESTLLAVDGFFAAPAAPANRMVSGTFKELALKAIRHRMGNLEDSVPGKSSDAAAEDRNANYKVNVRTTRHETTESRECVDNKVTLTASEGVPVIKDGAFIFDTAHPRVTTHGWDITFCRTPAASGGFSDWVLAPASR</sequence>
<feature type="signal peptide" evidence="1">
    <location>
        <begin position="1"/>
        <end position="27"/>
    </location>
</feature>
<proteinExistence type="predicted"/>
<dbReference type="OrthoDB" id="7350933at2"/>